<evidence type="ECO:0000256" key="1">
    <source>
        <dbReference type="SAM" id="MobiDB-lite"/>
    </source>
</evidence>
<comment type="caution">
    <text evidence="2">The sequence shown here is derived from an EMBL/GenBank/DDBJ whole genome shotgun (WGS) entry which is preliminary data.</text>
</comment>
<organism evidence="2 3">
    <name type="scientific">Ditylenchus destructor</name>
    <dbReference type="NCBI Taxonomy" id="166010"/>
    <lineage>
        <taxon>Eukaryota</taxon>
        <taxon>Metazoa</taxon>
        <taxon>Ecdysozoa</taxon>
        <taxon>Nematoda</taxon>
        <taxon>Chromadorea</taxon>
        <taxon>Rhabditida</taxon>
        <taxon>Tylenchina</taxon>
        <taxon>Tylenchomorpha</taxon>
        <taxon>Sphaerularioidea</taxon>
        <taxon>Anguinidae</taxon>
        <taxon>Anguininae</taxon>
        <taxon>Ditylenchus</taxon>
    </lineage>
</organism>
<evidence type="ECO:0000313" key="3">
    <source>
        <dbReference type="Proteomes" id="UP001201812"/>
    </source>
</evidence>
<keyword evidence="3" id="KW-1185">Reference proteome</keyword>
<accession>A0AAD4QVS5</accession>
<proteinExistence type="predicted"/>
<reference evidence="2" key="1">
    <citation type="submission" date="2022-01" db="EMBL/GenBank/DDBJ databases">
        <title>Genome Sequence Resource for Two Populations of Ditylenchus destructor, the Migratory Endoparasitic Phytonematode.</title>
        <authorList>
            <person name="Zhang H."/>
            <person name="Lin R."/>
            <person name="Xie B."/>
        </authorList>
    </citation>
    <scope>NUCLEOTIDE SEQUENCE</scope>
    <source>
        <strain evidence="2">BazhouSP</strain>
    </source>
</reference>
<sequence length="247" mass="28114">MNELHAEPTEVKMKLEQKLTATFTYEELKRYIDEVRRDSEENLENITFLQQALWLASSHYEMTFSLDTSISERVIFPIADTEKRGIGTPVLYSLRMKKRGKHLLCDLHSVRRIQHTPQAFDHQRFLPFQGKNPSMGRLPKKGRHSSPEKSTAGMRCCAVLMVKTTISPIPITSISGRKRRLGSSNLNMPTNMCNRQLRITDRDQVRLADPDTCGRPDARVCPRRSLTGPGQPACGNRPSSQSFDDSQ</sequence>
<feature type="region of interest" description="Disordered" evidence="1">
    <location>
        <begin position="208"/>
        <end position="247"/>
    </location>
</feature>
<feature type="compositionally biased region" description="Basic and acidic residues" evidence="1">
    <location>
        <begin position="208"/>
        <end position="220"/>
    </location>
</feature>
<feature type="compositionally biased region" description="Polar residues" evidence="1">
    <location>
        <begin position="237"/>
        <end position="247"/>
    </location>
</feature>
<feature type="region of interest" description="Disordered" evidence="1">
    <location>
        <begin position="130"/>
        <end position="151"/>
    </location>
</feature>
<name>A0AAD4QVS5_9BILA</name>
<gene>
    <name evidence="2" type="ORF">DdX_20851</name>
</gene>
<dbReference type="AlphaFoldDB" id="A0AAD4QVS5"/>
<dbReference type="EMBL" id="JAKKPZ010000678">
    <property type="protein sequence ID" value="KAI1693091.1"/>
    <property type="molecule type" value="Genomic_DNA"/>
</dbReference>
<evidence type="ECO:0000313" key="2">
    <source>
        <dbReference type="EMBL" id="KAI1693091.1"/>
    </source>
</evidence>
<protein>
    <submittedName>
        <fullName evidence="2">Uncharacterized protein</fullName>
    </submittedName>
</protein>
<dbReference type="Proteomes" id="UP001201812">
    <property type="component" value="Unassembled WGS sequence"/>
</dbReference>